<dbReference type="InterPro" id="IPR010985">
    <property type="entry name" value="Ribbon_hlx_hlx"/>
</dbReference>
<dbReference type="AlphaFoldDB" id="X1PQG7"/>
<dbReference type="GO" id="GO:0006355">
    <property type="term" value="P:regulation of DNA-templated transcription"/>
    <property type="evidence" value="ECO:0007669"/>
    <property type="project" value="InterPro"/>
</dbReference>
<proteinExistence type="predicted"/>
<dbReference type="InterPro" id="IPR013321">
    <property type="entry name" value="Arc_rbn_hlx_hlx"/>
</dbReference>
<evidence type="ECO:0008006" key="2">
    <source>
        <dbReference type="Google" id="ProtNLM"/>
    </source>
</evidence>
<dbReference type="SUPFAM" id="SSF47598">
    <property type="entry name" value="Ribbon-helix-helix"/>
    <property type="match status" value="1"/>
</dbReference>
<protein>
    <recommendedName>
        <fullName evidence="2">Ribbon-helix-helix protein CopG domain-containing protein</fullName>
    </recommendedName>
</protein>
<gene>
    <name evidence="1" type="ORF">S06H3_52066</name>
</gene>
<name>X1PQG7_9ZZZZ</name>
<organism evidence="1">
    <name type="scientific">marine sediment metagenome</name>
    <dbReference type="NCBI Taxonomy" id="412755"/>
    <lineage>
        <taxon>unclassified sequences</taxon>
        <taxon>metagenomes</taxon>
        <taxon>ecological metagenomes</taxon>
    </lineage>
</organism>
<reference evidence="1" key="1">
    <citation type="journal article" date="2014" name="Front. Microbiol.">
        <title>High frequency of phylogenetically diverse reductive dehalogenase-homologous genes in deep subseafloor sedimentary metagenomes.</title>
        <authorList>
            <person name="Kawai M."/>
            <person name="Futagami T."/>
            <person name="Toyoda A."/>
            <person name="Takaki Y."/>
            <person name="Nishi S."/>
            <person name="Hori S."/>
            <person name="Arai W."/>
            <person name="Tsubouchi T."/>
            <person name="Morono Y."/>
            <person name="Uchiyama I."/>
            <person name="Ito T."/>
            <person name="Fujiyama A."/>
            <person name="Inagaki F."/>
            <person name="Takami H."/>
        </authorList>
    </citation>
    <scope>NUCLEOTIDE SEQUENCE</scope>
    <source>
        <strain evidence="1">Expedition CK06-06</strain>
    </source>
</reference>
<accession>X1PQG7</accession>
<dbReference type="Gene3D" id="1.10.1220.10">
    <property type="entry name" value="Met repressor-like"/>
    <property type="match status" value="1"/>
</dbReference>
<comment type="caution">
    <text evidence="1">The sequence shown here is derived from an EMBL/GenBank/DDBJ whole genome shotgun (WGS) entry which is preliminary data.</text>
</comment>
<sequence>MLYASIEKAQHDALRYIAYKEVRSIADIVREALNDYLRKREGKNDQRRGN</sequence>
<dbReference type="EMBL" id="BARV01033081">
    <property type="protein sequence ID" value="GAI41335.1"/>
    <property type="molecule type" value="Genomic_DNA"/>
</dbReference>
<evidence type="ECO:0000313" key="1">
    <source>
        <dbReference type="EMBL" id="GAI41335.1"/>
    </source>
</evidence>